<dbReference type="Gene3D" id="1.20.1410.10">
    <property type="entry name" value="I/LWEQ domain"/>
    <property type="match status" value="1"/>
</dbReference>
<evidence type="ECO:0000256" key="7">
    <source>
        <dbReference type="ARBA" id="ARBA00022525"/>
    </source>
</evidence>
<dbReference type="InterPro" id="IPR029668">
    <property type="entry name" value="TMEM98"/>
</dbReference>
<dbReference type="OrthoDB" id="5978425at2759"/>
<gene>
    <name evidence="13" type="ORF">LSTR_LSTR013420</name>
</gene>
<feature type="transmembrane region" description="Helical" evidence="12">
    <location>
        <begin position="12"/>
        <end position="31"/>
    </location>
</feature>
<dbReference type="GO" id="GO:0005576">
    <property type="term" value="C:extracellular region"/>
    <property type="evidence" value="ECO:0007669"/>
    <property type="project" value="UniProtKB-SubCell"/>
</dbReference>
<organism evidence="13 14">
    <name type="scientific">Laodelphax striatellus</name>
    <name type="common">Small brown planthopper</name>
    <name type="synonym">Delphax striatella</name>
    <dbReference type="NCBI Taxonomy" id="195883"/>
    <lineage>
        <taxon>Eukaryota</taxon>
        <taxon>Metazoa</taxon>
        <taxon>Ecdysozoa</taxon>
        <taxon>Arthropoda</taxon>
        <taxon>Hexapoda</taxon>
        <taxon>Insecta</taxon>
        <taxon>Pterygota</taxon>
        <taxon>Neoptera</taxon>
        <taxon>Paraneoptera</taxon>
        <taxon>Hemiptera</taxon>
        <taxon>Auchenorrhyncha</taxon>
        <taxon>Fulgoroidea</taxon>
        <taxon>Delphacidae</taxon>
        <taxon>Criomorphinae</taxon>
        <taxon>Laodelphax</taxon>
    </lineage>
</organism>
<evidence type="ECO:0000256" key="2">
    <source>
        <dbReference type="ARBA" id="ARBA00004550"/>
    </source>
</evidence>
<keyword evidence="6" id="KW-1003">Cell membrane</keyword>
<evidence type="ECO:0000256" key="6">
    <source>
        <dbReference type="ARBA" id="ARBA00022475"/>
    </source>
</evidence>
<keyword evidence="8 12" id="KW-0812">Transmembrane</keyword>
<keyword evidence="11 12" id="KW-0472">Membrane</keyword>
<keyword evidence="14" id="KW-1185">Reference proteome</keyword>
<dbReference type="GO" id="GO:0005886">
    <property type="term" value="C:plasma membrane"/>
    <property type="evidence" value="ECO:0007669"/>
    <property type="project" value="UniProtKB-SubCell"/>
</dbReference>
<evidence type="ECO:0000256" key="1">
    <source>
        <dbReference type="ARBA" id="ARBA00004401"/>
    </source>
</evidence>
<dbReference type="PANTHER" id="PTHR32510:SF3">
    <property type="entry name" value="TRANSMEMBRANE PROTEIN 98"/>
    <property type="match status" value="1"/>
</dbReference>
<dbReference type="AlphaFoldDB" id="A0A482XPB1"/>
<evidence type="ECO:0000256" key="3">
    <source>
        <dbReference type="ARBA" id="ARBA00004648"/>
    </source>
</evidence>
<keyword evidence="7" id="KW-0964">Secreted</keyword>
<evidence type="ECO:0000313" key="14">
    <source>
        <dbReference type="Proteomes" id="UP000291343"/>
    </source>
</evidence>
<dbReference type="STRING" id="195883.A0A482XPB1"/>
<evidence type="ECO:0000256" key="5">
    <source>
        <dbReference type="ARBA" id="ARBA00014380"/>
    </source>
</evidence>
<reference evidence="13 14" key="1">
    <citation type="journal article" date="2017" name="Gigascience">
        <title>Genome sequence of the small brown planthopper, Laodelphax striatellus.</title>
        <authorList>
            <person name="Zhu J."/>
            <person name="Jiang F."/>
            <person name="Wang X."/>
            <person name="Yang P."/>
            <person name="Bao Y."/>
            <person name="Zhao W."/>
            <person name="Wang W."/>
            <person name="Lu H."/>
            <person name="Wang Q."/>
            <person name="Cui N."/>
            <person name="Li J."/>
            <person name="Chen X."/>
            <person name="Luo L."/>
            <person name="Yu J."/>
            <person name="Kang L."/>
            <person name="Cui F."/>
        </authorList>
    </citation>
    <scope>NUCLEOTIDE SEQUENCE [LARGE SCALE GENOMIC DNA]</scope>
    <source>
        <strain evidence="13">Lst14</strain>
    </source>
</reference>
<evidence type="ECO:0000256" key="8">
    <source>
        <dbReference type="ARBA" id="ARBA00022692"/>
    </source>
</evidence>
<keyword evidence="10 12" id="KW-1133">Transmembrane helix</keyword>
<dbReference type="GO" id="GO:0005789">
    <property type="term" value="C:endoplasmic reticulum membrane"/>
    <property type="evidence" value="ECO:0007669"/>
    <property type="project" value="UniProtKB-SubCell"/>
</dbReference>
<evidence type="ECO:0000256" key="9">
    <source>
        <dbReference type="ARBA" id="ARBA00022824"/>
    </source>
</evidence>
<evidence type="ECO:0000256" key="12">
    <source>
        <dbReference type="SAM" id="Phobius"/>
    </source>
</evidence>
<dbReference type="PANTHER" id="PTHR32510">
    <property type="entry name" value="TRANSMEMBRANE PROTEIN 98"/>
    <property type="match status" value="1"/>
</dbReference>
<comment type="subcellular location">
    <subcellularLocation>
        <location evidence="1">Cell membrane</location>
        <topology evidence="1">Single-pass type II membrane protein</topology>
    </subcellularLocation>
    <subcellularLocation>
        <location evidence="3">Endoplasmic reticulum membrane</location>
        <topology evidence="3">Single-pass type II membrane protein</topology>
    </subcellularLocation>
    <subcellularLocation>
        <location evidence="2">Secreted</location>
        <location evidence="2">Extracellular exosome</location>
    </subcellularLocation>
</comment>
<dbReference type="SMR" id="A0A482XPB1"/>
<accession>A0A482XPB1</accession>
<keyword evidence="9" id="KW-0256">Endoplasmic reticulum</keyword>
<evidence type="ECO:0000313" key="13">
    <source>
        <dbReference type="EMBL" id="RZF47702.1"/>
    </source>
</evidence>
<comment type="similarity">
    <text evidence="4">Belongs to the TMEM98 family.</text>
</comment>
<sequence>MMVEIGVDTLIAISALASVFIGAFVSLVIVCKHRSLRNKNADYMTKVSEPKGIQFDNTTLLGSDLELGEVLLHPYIEHILLTEHWTSDASELITHCLEIVKLCRHVTNTIAAYAVGHHNSKALYEIVQVAKQVSDCVDEVVRTMYCPPVLDASLVAARCVALVSAVNQLIVVADQPMAAVCQRALTHMRAHLKVLRDAALVRDAAGKLTATSVGGSDSNNDGNS</sequence>
<protein>
    <recommendedName>
        <fullName evidence="5">Transmembrane protein 98</fullName>
    </recommendedName>
</protein>
<evidence type="ECO:0000256" key="4">
    <source>
        <dbReference type="ARBA" id="ARBA00011024"/>
    </source>
</evidence>
<dbReference type="InParanoid" id="A0A482XPB1"/>
<dbReference type="Proteomes" id="UP000291343">
    <property type="component" value="Unassembled WGS sequence"/>
</dbReference>
<evidence type="ECO:0000256" key="10">
    <source>
        <dbReference type="ARBA" id="ARBA00022989"/>
    </source>
</evidence>
<comment type="caution">
    <text evidence="13">The sequence shown here is derived from an EMBL/GenBank/DDBJ whole genome shotgun (WGS) entry which is preliminary data.</text>
</comment>
<proteinExistence type="inferred from homology"/>
<name>A0A482XPB1_LAOST</name>
<evidence type="ECO:0000256" key="11">
    <source>
        <dbReference type="ARBA" id="ARBA00023136"/>
    </source>
</evidence>
<dbReference type="EMBL" id="QKKF02003416">
    <property type="protein sequence ID" value="RZF47702.1"/>
    <property type="molecule type" value="Genomic_DNA"/>
</dbReference>